<sequence>MIKTMALLTKLPQLSLEQFDAHWHKPHGDPLTLAISVIRHAVQNARLAAADDLIDAPYHGIPEVWLDDVESALKLQDDPAYAEAEADQVHFMDIPKLAFLLTTEDAVDGATGPGDAQGVKLIRLLRRAPGLGQQGFDAAWHDDADADRGRAVGALRHVRSRSIPESYAAGEPAFDAVRELWFADLGALRAAPVRDPRAWRELLEPTTCDSTASVTYIATERRLR</sequence>
<protein>
    <recommendedName>
        <fullName evidence="1">EthD domain-containing protein</fullName>
    </recommendedName>
</protein>
<dbReference type="Gene3D" id="3.30.70.100">
    <property type="match status" value="2"/>
</dbReference>
<name>A0A318M0C6_9PSEU</name>
<dbReference type="InterPro" id="IPR011008">
    <property type="entry name" value="Dimeric_a/b-barrel"/>
</dbReference>
<dbReference type="InterPro" id="IPR009799">
    <property type="entry name" value="EthD_dom"/>
</dbReference>
<dbReference type="AlphaFoldDB" id="A0A318M0C6"/>
<feature type="domain" description="EthD" evidence="1">
    <location>
        <begin position="12"/>
        <end position="93"/>
    </location>
</feature>
<dbReference type="Proteomes" id="UP000247892">
    <property type="component" value="Unassembled WGS sequence"/>
</dbReference>
<evidence type="ECO:0000313" key="2">
    <source>
        <dbReference type="EMBL" id="PXY35985.1"/>
    </source>
</evidence>
<evidence type="ECO:0000259" key="1">
    <source>
        <dbReference type="Pfam" id="PF07110"/>
    </source>
</evidence>
<organism evidence="2 3">
    <name type="scientific">Prauserella flavalba</name>
    <dbReference type="NCBI Taxonomy" id="1477506"/>
    <lineage>
        <taxon>Bacteria</taxon>
        <taxon>Bacillati</taxon>
        <taxon>Actinomycetota</taxon>
        <taxon>Actinomycetes</taxon>
        <taxon>Pseudonocardiales</taxon>
        <taxon>Pseudonocardiaceae</taxon>
        <taxon>Prauserella</taxon>
    </lineage>
</organism>
<dbReference type="SUPFAM" id="SSF54909">
    <property type="entry name" value="Dimeric alpha+beta barrel"/>
    <property type="match status" value="2"/>
</dbReference>
<dbReference type="EMBL" id="MASU01000005">
    <property type="protein sequence ID" value="PXY35985.1"/>
    <property type="molecule type" value="Genomic_DNA"/>
</dbReference>
<dbReference type="GO" id="GO:0016491">
    <property type="term" value="F:oxidoreductase activity"/>
    <property type="evidence" value="ECO:0007669"/>
    <property type="project" value="InterPro"/>
</dbReference>
<dbReference type="Pfam" id="PF07110">
    <property type="entry name" value="EthD"/>
    <property type="match status" value="1"/>
</dbReference>
<dbReference type="OrthoDB" id="3535638at2"/>
<dbReference type="RefSeq" id="WP_110335986.1">
    <property type="nucleotide sequence ID" value="NZ_JBHVKT010000027.1"/>
</dbReference>
<keyword evidence="3" id="KW-1185">Reference proteome</keyword>
<reference evidence="2 3" key="1">
    <citation type="submission" date="2016-07" db="EMBL/GenBank/DDBJ databases">
        <title>Draft genome sequence of Prauserella sp. YIM 121212, isolated from alkaline soil.</title>
        <authorList>
            <person name="Ruckert C."/>
            <person name="Albersmeier A."/>
            <person name="Jiang C.-L."/>
            <person name="Jiang Y."/>
            <person name="Kalinowski J."/>
            <person name="Schneider O."/>
            <person name="Winkler A."/>
            <person name="Zotchev S.B."/>
        </authorList>
    </citation>
    <scope>NUCLEOTIDE SEQUENCE [LARGE SCALE GENOMIC DNA]</scope>
    <source>
        <strain evidence="2 3">YIM 121212</strain>
    </source>
</reference>
<gene>
    <name evidence="2" type="ORF">BA062_11035</name>
</gene>
<proteinExistence type="predicted"/>
<accession>A0A318M0C6</accession>
<comment type="caution">
    <text evidence="2">The sequence shown here is derived from an EMBL/GenBank/DDBJ whole genome shotgun (WGS) entry which is preliminary data.</text>
</comment>
<evidence type="ECO:0000313" key="3">
    <source>
        <dbReference type="Proteomes" id="UP000247892"/>
    </source>
</evidence>